<comment type="caution">
    <text evidence="1">The sequence shown here is derived from an EMBL/GenBank/DDBJ whole genome shotgun (WGS) entry which is preliminary data.</text>
</comment>
<dbReference type="InterPro" id="IPR012347">
    <property type="entry name" value="Ferritin-like"/>
</dbReference>
<dbReference type="Proteomes" id="UP000288405">
    <property type="component" value="Unassembled WGS sequence"/>
</dbReference>
<organism evidence="1 2">
    <name type="scientific">Aliidiomarina sanyensis</name>
    <dbReference type="NCBI Taxonomy" id="1249555"/>
    <lineage>
        <taxon>Bacteria</taxon>
        <taxon>Pseudomonadati</taxon>
        <taxon>Pseudomonadota</taxon>
        <taxon>Gammaproteobacteria</taxon>
        <taxon>Alteromonadales</taxon>
        <taxon>Idiomarinaceae</taxon>
        <taxon>Aliidiomarina</taxon>
    </lineage>
</organism>
<dbReference type="Pfam" id="PF06175">
    <property type="entry name" value="MiaE"/>
    <property type="match status" value="1"/>
</dbReference>
<reference evidence="1 2" key="1">
    <citation type="journal article" date="2011" name="Front. Microbiol.">
        <title>Genomic signatures of strain selection and enhancement in Bacillus atrophaeus var. globigii, a historical biowarfare simulant.</title>
        <authorList>
            <person name="Gibbons H.S."/>
            <person name="Broomall S.M."/>
            <person name="McNew L.A."/>
            <person name="Daligault H."/>
            <person name="Chapman C."/>
            <person name="Bruce D."/>
            <person name="Karavis M."/>
            <person name="Krepps M."/>
            <person name="McGregor P.A."/>
            <person name="Hong C."/>
            <person name="Park K.H."/>
            <person name="Akmal A."/>
            <person name="Feldman A."/>
            <person name="Lin J.S."/>
            <person name="Chang W.E."/>
            <person name="Higgs B.W."/>
            <person name="Demirev P."/>
            <person name="Lindquist J."/>
            <person name="Liem A."/>
            <person name="Fochler E."/>
            <person name="Read T.D."/>
            <person name="Tapia R."/>
            <person name="Johnson S."/>
            <person name="Bishop-Lilly K.A."/>
            <person name="Detter C."/>
            <person name="Han C."/>
            <person name="Sozhamannan S."/>
            <person name="Rosenzweig C.N."/>
            <person name="Skowronski E.W."/>
        </authorList>
    </citation>
    <scope>NUCLEOTIDE SEQUENCE [LARGE SCALE GENOMIC DNA]</scope>
    <source>
        <strain evidence="1 2">GYP-17</strain>
    </source>
</reference>
<protein>
    <submittedName>
        <fullName evidence="1">tRNA-(Ms[2]io[6]A)-hydroxylase</fullName>
    </submittedName>
</protein>
<dbReference type="InterPro" id="IPR009078">
    <property type="entry name" value="Ferritin-like_SF"/>
</dbReference>
<name>A0A432WDP8_9GAMM</name>
<dbReference type="GO" id="GO:0045301">
    <property type="term" value="F:tRNA 2-(methylsulfanyl)-N(6)-isopentenyladenosine(37) hydroxylase activity"/>
    <property type="evidence" value="ECO:0007669"/>
    <property type="project" value="InterPro"/>
</dbReference>
<accession>A0A432WDP8</accession>
<dbReference type="InterPro" id="IPR010386">
    <property type="entry name" value="tRNA-Hydrxlase_MiaE"/>
</dbReference>
<dbReference type="AlphaFoldDB" id="A0A432WDP8"/>
<dbReference type="GO" id="GO:0006400">
    <property type="term" value="P:tRNA modification"/>
    <property type="evidence" value="ECO:0007669"/>
    <property type="project" value="InterPro"/>
</dbReference>
<keyword evidence="2" id="KW-1185">Reference proteome</keyword>
<sequence length="261" mass="30170">MNEQLPESYQVLLEPIERLLKCPTPKAWIDHAVRPENIPLILIDHLHCELKAAQSAGLLLRRYALDNEAKEQVLDWLLPYEDRLYRHQVGTFGSKNKHVPRIRLRGAEPWQERLVDRMVLLMKEELHHFDQVFDILEERSITLFPVSASRYAARMLRDIRGGEKTGLIDKLIIGAIIEARSCERFAALAPHVDESLARFYLSLLRSEARHYEDYLALAQQVAEEDISERVAYFLGLEKTLIESPDQELRFHSGIPVLSDVA</sequence>
<proteinExistence type="predicted"/>
<dbReference type="PANTHER" id="PTHR42637:SF1">
    <property type="entry name" value="TRNA 2-(METHYLSULFANYL)-N(6)-ISOPENTENYLADENOSINE(37) HYDROXYLASE"/>
    <property type="match status" value="1"/>
</dbReference>
<dbReference type="SUPFAM" id="SSF47240">
    <property type="entry name" value="Ferritin-like"/>
    <property type="match status" value="1"/>
</dbReference>
<dbReference type="RefSeq" id="WP_126777262.1">
    <property type="nucleotide sequence ID" value="NZ_PIPM01000009.1"/>
</dbReference>
<dbReference type="EMBL" id="PIPM01000009">
    <property type="protein sequence ID" value="RUO30539.1"/>
    <property type="molecule type" value="Genomic_DNA"/>
</dbReference>
<dbReference type="PIRSF" id="PIRSF020736">
    <property type="entry name" value="MiaE"/>
    <property type="match status" value="1"/>
</dbReference>
<evidence type="ECO:0000313" key="2">
    <source>
        <dbReference type="Proteomes" id="UP000288405"/>
    </source>
</evidence>
<dbReference type="Gene3D" id="1.20.1260.10">
    <property type="match status" value="1"/>
</dbReference>
<gene>
    <name evidence="1" type="ORF">CWE11_08870</name>
</gene>
<dbReference type="NCBIfam" id="NF047790">
    <property type="entry name" value="tRNAmsioHdxaseMiaE"/>
    <property type="match status" value="1"/>
</dbReference>
<evidence type="ECO:0000313" key="1">
    <source>
        <dbReference type="EMBL" id="RUO30539.1"/>
    </source>
</evidence>
<dbReference type="PANTHER" id="PTHR42637">
    <property type="entry name" value="TRNA-(MS[2]IO[6]A)-HYDROXYLASE"/>
    <property type="match status" value="1"/>
</dbReference>
<dbReference type="OrthoDB" id="9802518at2"/>